<reference evidence="2 3" key="1">
    <citation type="journal article" date="2018" name="Front. Plant Sci.">
        <title>Red Clover (Trifolium pratense) and Zigzag Clover (T. medium) - A Picture of Genomic Similarities and Differences.</title>
        <authorList>
            <person name="Dluhosova J."/>
            <person name="Istvanek J."/>
            <person name="Nedelnik J."/>
            <person name="Repkova J."/>
        </authorList>
    </citation>
    <scope>NUCLEOTIDE SEQUENCE [LARGE SCALE GENOMIC DNA]</scope>
    <source>
        <strain evidence="3">cv. 10/8</strain>
        <tissue evidence="2">Leaf</tissue>
    </source>
</reference>
<feature type="region of interest" description="Disordered" evidence="1">
    <location>
        <begin position="1"/>
        <end position="29"/>
    </location>
</feature>
<feature type="region of interest" description="Disordered" evidence="1">
    <location>
        <begin position="41"/>
        <end position="70"/>
    </location>
</feature>
<sequence>VHSHSDEGLKTGTKNINVEKSDEQNKDTDVNAIDVDNLTFGESPVGKTSGPSIAKRLRSNSGKAIGTEGS</sequence>
<evidence type="ECO:0000256" key="1">
    <source>
        <dbReference type="SAM" id="MobiDB-lite"/>
    </source>
</evidence>
<organism evidence="2 3">
    <name type="scientific">Trifolium medium</name>
    <dbReference type="NCBI Taxonomy" id="97028"/>
    <lineage>
        <taxon>Eukaryota</taxon>
        <taxon>Viridiplantae</taxon>
        <taxon>Streptophyta</taxon>
        <taxon>Embryophyta</taxon>
        <taxon>Tracheophyta</taxon>
        <taxon>Spermatophyta</taxon>
        <taxon>Magnoliopsida</taxon>
        <taxon>eudicotyledons</taxon>
        <taxon>Gunneridae</taxon>
        <taxon>Pentapetalae</taxon>
        <taxon>rosids</taxon>
        <taxon>fabids</taxon>
        <taxon>Fabales</taxon>
        <taxon>Fabaceae</taxon>
        <taxon>Papilionoideae</taxon>
        <taxon>50 kb inversion clade</taxon>
        <taxon>NPAAA clade</taxon>
        <taxon>Hologalegina</taxon>
        <taxon>IRL clade</taxon>
        <taxon>Trifolieae</taxon>
        <taxon>Trifolium</taxon>
    </lineage>
</organism>
<keyword evidence="3" id="KW-1185">Reference proteome</keyword>
<dbReference type="AlphaFoldDB" id="A0A392VCK9"/>
<feature type="non-terminal residue" evidence="2">
    <location>
        <position position="1"/>
    </location>
</feature>
<accession>A0A392VCK9</accession>
<protein>
    <submittedName>
        <fullName evidence="2">Uncharacterized protein</fullName>
    </submittedName>
</protein>
<name>A0A392VCK9_9FABA</name>
<dbReference type="Proteomes" id="UP000265520">
    <property type="component" value="Unassembled WGS sequence"/>
</dbReference>
<evidence type="ECO:0000313" key="2">
    <source>
        <dbReference type="EMBL" id="MCI84681.1"/>
    </source>
</evidence>
<feature type="compositionally biased region" description="Basic and acidic residues" evidence="1">
    <location>
        <begin position="17"/>
        <end position="29"/>
    </location>
</feature>
<feature type="non-terminal residue" evidence="2">
    <location>
        <position position="70"/>
    </location>
</feature>
<proteinExistence type="predicted"/>
<evidence type="ECO:0000313" key="3">
    <source>
        <dbReference type="Proteomes" id="UP000265520"/>
    </source>
</evidence>
<dbReference type="EMBL" id="LXQA011096744">
    <property type="protein sequence ID" value="MCI84681.1"/>
    <property type="molecule type" value="Genomic_DNA"/>
</dbReference>
<comment type="caution">
    <text evidence="2">The sequence shown here is derived from an EMBL/GenBank/DDBJ whole genome shotgun (WGS) entry which is preliminary data.</text>
</comment>